<dbReference type="GO" id="GO:0005886">
    <property type="term" value="C:plasma membrane"/>
    <property type="evidence" value="ECO:0007669"/>
    <property type="project" value="TreeGrafter"/>
</dbReference>
<evidence type="ECO:0000256" key="1">
    <source>
        <dbReference type="ARBA" id="ARBA00009617"/>
    </source>
</evidence>
<keyword evidence="2" id="KW-0472">Membrane</keyword>
<organism evidence="3">
    <name type="scientific">Pseudomonas sp. W17</name>
    <dbReference type="NCBI Taxonomy" id="3144407"/>
    <lineage>
        <taxon>Bacteria</taxon>
        <taxon>Pseudomonadati</taxon>
        <taxon>Pseudomonadota</taxon>
        <taxon>Gammaproteobacteria</taxon>
        <taxon>Pseudomonadales</taxon>
        <taxon>Pseudomonadaceae</taxon>
        <taxon>Pseudomonas</taxon>
    </lineage>
</organism>
<dbReference type="PANTHER" id="PTHR11328:SF24">
    <property type="entry name" value="MAJOR FACILITATOR SUPERFAMILY (MFS) PROFILE DOMAIN-CONTAINING PROTEIN"/>
    <property type="match status" value="1"/>
</dbReference>
<dbReference type="InterPro" id="IPR036259">
    <property type="entry name" value="MFS_trans_sf"/>
</dbReference>
<dbReference type="GO" id="GO:0008643">
    <property type="term" value="P:carbohydrate transport"/>
    <property type="evidence" value="ECO:0007669"/>
    <property type="project" value="InterPro"/>
</dbReference>
<evidence type="ECO:0000256" key="2">
    <source>
        <dbReference type="SAM" id="Phobius"/>
    </source>
</evidence>
<gene>
    <name evidence="3" type="ORF">ABCR88_14850</name>
</gene>
<feature type="transmembrane region" description="Helical" evidence="2">
    <location>
        <begin position="83"/>
        <end position="102"/>
    </location>
</feature>
<dbReference type="InterPro" id="IPR039672">
    <property type="entry name" value="MFS_2"/>
</dbReference>
<accession>A0AAU7X329</accession>
<keyword evidence="2" id="KW-0812">Transmembrane</keyword>
<feature type="transmembrane region" description="Helical" evidence="2">
    <location>
        <begin position="12"/>
        <end position="35"/>
    </location>
</feature>
<dbReference type="EMBL" id="CP158490">
    <property type="protein sequence ID" value="XBY27049.1"/>
    <property type="molecule type" value="Genomic_DNA"/>
</dbReference>
<name>A0AAU7X329_9PSED</name>
<sequence length="450" mass="48429">MNTQKPKNLVWYPIYTIGDLASGIYSVTPSILLMFYMTNILGIPVALATAAAFLPKVIDLFANPFIGALSDRTTTRLGRRRPYMLFAALTILPSFALIWVSPFSSATVSAFFVIGAFSICTVCFSCFPVTFLALNSEIATDYHDRTSLNSYRTMYSMVGCLLAGAGAPLIVEHFGGGKDGYAAMGIAMGAVMAVATMITFVTAREPARKNTTTPPSFRQIWTSISSNRPFLLLLSAYFLHIVGAGVTGAALAYFVAYILQRDTDFLALLFLLSFGTSVLVIPLYVWLGRLVGKFYAYITGLCLIVIFSTAYFFVGATTPLTTLLAVVTLASMHEGGIQVFTFSMLADCIRENTTSDTELTTEAMYNGIFIAGEKLGFATGALLSGAIFMATGLVETTEGFIDQPGSALSGISMSVSLIPAALNLIAALIFIFYKAFDQRVVKLNACITTS</sequence>
<feature type="transmembrane region" description="Helical" evidence="2">
    <location>
        <begin position="230"/>
        <end position="259"/>
    </location>
</feature>
<dbReference type="GO" id="GO:0015293">
    <property type="term" value="F:symporter activity"/>
    <property type="evidence" value="ECO:0007669"/>
    <property type="project" value="InterPro"/>
</dbReference>
<feature type="transmembrane region" description="Helical" evidence="2">
    <location>
        <begin position="375"/>
        <end position="394"/>
    </location>
</feature>
<dbReference type="SUPFAM" id="SSF103473">
    <property type="entry name" value="MFS general substrate transporter"/>
    <property type="match status" value="1"/>
</dbReference>
<comment type="similarity">
    <text evidence="1">Belongs to the sodium:galactoside symporter (TC 2.A.2) family.</text>
</comment>
<dbReference type="Pfam" id="PF13347">
    <property type="entry name" value="MFS_2"/>
    <property type="match status" value="1"/>
</dbReference>
<feature type="transmembrane region" description="Helical" evidence="2">
    <location>
        <begin position="155"/>
        <end position="175"/>
    </location>
</feature>
<evidence type="ECO:0000313" key="3">
    <source>
        <dbReference type="EMBL" id="XBY27049.1"/>
    </source>
</evidence>
<feature type="transmembrane region" description="Helical" evidence="2">
    <location>
        <begin position="414"/>
        <end position="433"/>
    </location>
</feature>
<reference evidence="3" key="1">
    <citation type="submission" date="2024-06" db="EMBL/GenBank/DDBJ databases">
        <authorList>
            <person name="Wu L."/>
        </authorList>
    </citation>
    <scope>NUCLEOTIDE SEQUENCE</scope>
    <source>
        <strain evidence="3">W17</strain>
    </source>
</reference>
<feature type="transmembrane region" description="Helical" evidence="2">
    <location>
        <begin position="41"/>
        <end position="62"/>
    </location>
</feature>
<dbReference type="Gene3D" id="1.20.1250.20">
    <property type="entry name" value="MFS general substrate transporter like domains"/>
    <property type="match status" value="2"/>
</dbReference>
<feature type="transmembrane region" description="Helical" evidence="2">
    <location>
        <begin position="181"/>
        <end position="201"/>
    </location>
</feature>
<keyword evidence="2" id="KW-1133">Transmembrane helix</keyword>
<feature type="transmembrane region" description="Helical" evidence="2">
    <location>
        <begin position="108"/>
        <end position="134"/>
    </location>
</feature>
<protein>
    <submittedName>
        <fullName evidence="3">MFS transporter</fullName>
    </submittedName>
</protein>
<feature type="transmembrane region" description="Helical" evidence="2">
    <location>
        <begin position="294"/>
        <end position="314"/>
    </location>
</feature>
<dbReference type="RefSeq" id="WP_236184338.1">
    <property type="nucleotide sequence ID" value="NZ_CP158490.1"/>
</dbReference>
<feature type="transmembrane region" description="Helical" evidence="2">
    <location>
        <begin position="320"/>
        <end position="342"/>
    </location>
</feature>
<feature type="transmembrane region" description="Helical" evidence="2">
    <location>
        <begin position="265"/>
        <end position="287"/>
    </location>
</feature>
<dbReference type="PANTHER" id="PTHR11328">
    <property type="entry name" value="MAJOR FACILITATOR SUPERFAMILY DOMAIN-CONTAINING PROTEIN"/>
    <property type="match status" value="1"/>
</dbReference>
<proteinExistence type="inferred from homology"/>
<dbReference type="AlphaFoldDB" id="A0AAU7X329"/>